<feature type="domain" description="Response regulatory" evidence="4">
    <location>
        <begin position="51"/>
        <end position="165"/>
    </location>
</feature>
<evidence type="ECO:0000256" key="2">
    <source>
        <dbReference type="PROSITE-ProRule" id="PRU00169"/>
    </source>
</evidence>
<keyword evidence="1 2" id="KW-0597">Phosphoprotein</keyword>
<dbReference type="GO" id="GO:0000160">
    <property type="term" value="P:phosphorelay signal transduction system"/>
    <property type="evidence" value="ECO:0007669"/>
    <property type="project" value="InterPro"/>
</dbReference>
<reference evidence="5 6" key="1">
    <citation type="submission" date="2018-10" db="EMBL/GenBank/DDBJ databases">
        <authorList>
            <person name="Chen W.-M."/>
        </authorList>
    </citation>
    <scope>NUCLEOTIDE SEQUENCE [LARGE SCALE GENOMIC DNA]</scope>
    <source>
        <strain evidence="5 6">THS-13</strain>
    </source>
</reference>
<dbReference type="SUPFAM" id="SSF52172">
    <property type="entry name" value="CheY-like"/>
    <property type="match status" value="2"/>
</dbReference>
<dbReference type="Gene3D" id="3.40.50.2300">
    <property type="match status" value="2"/>
</dbReference>
<name>A0A3N0V1S0_9GAMM</name>
<evidence type="ECO:0000259" key="4">
    <source>
        <dbReference type="PROSITE" id="PS50110"/>
    </source>
</evidence>
<evidence type="ECO:0000313" key="5">
    <source>
        <dbReference type="EMBL" id="ROH86729.1"/>
    </source>
</evidence>
<feature type="modified residue" description="4-aspartylphosphate" evidence="2">
    <location>
        <position position="99"/>
    </location>
</feature>
<protein>
    <submittedName>
        <fullName evidence="5">Response regulator</fullName>
    </submittedName>
</protein>
<feature type="region of interest" description="Disordered" evidence="3">
    <location>
        <begin position="1"/>
        <end position="36"/>
    </location>
</feature>
<dbReference type="CDD" id="cd17569">
    <property type="entry name" value="REC_HupR-like"/>
    <property type="match status" value="1"/>
</dbReference>
<dbReference type="AlphaFoldDB" id="A0A3N0V1S0"/>
<organism evidence="5 6">
    <name type="scientific">Stagnimonas aquatica</name>
    <dbReference type="NCBI Taxonomy" id="2689987"/>
    <lineage>
        <taxon>Bacteria</taxon>
        <taxon>Pseudomonadati</taxon>
        <taxon>Pseudomonadota</taxon>
        <taxon>Gammaproteobacteria</taxon>
        <taxon>Nevskiales</taxon>
        <taxon>Nevskiaceae</taxon>
        <taxon>Stagnimonas</taxon>
    </lineage>
</organism>
<evidence type="ECO:0000256" key="1">
    <source>
        <dbReference type="ARBA" id="ARBA00022553"/>
    </source>
</evidence>
<keyword evidence="6" id="KW-1185">Reference proteome</keyword>
<comment type="caution">
    <text evidence="5">The sequence shown here is derived from an EMBL/GenBank/DDBJ whole genome shotgun (WGS) entry which is preliminary data.</text>
</comment>
<dbReference type="PANTHER" id="PTHR44591">
    <property type="entry name" value="STRESS RESPONSE REGULATOR PROTEIN 1"/>
    <property type="match status" value="1"/>
</dbReference>
<dbReference type="InterPro" id="IPR001789">
    <property type="entry name" value="Sig_transdc_resp-reg_receiver"/>
</dbReference>
<dbReference type="PROSITE" id="PS50110">
    <property type="entry name" value="RESPONSE_REGULATORY"/>
    <property type="match status" value="2"/>
</dbReference>
<proteinExistence type="predicted"/>
<dbReference type="SMART" id="SM00448">
    <property type="entry name" value="REC"/>
    <property type="match status" value="2"/>
</dbReference>
<dbReference type="Pfam" id="PF00072">
    <property type="entry name" value="Response_reg"/>
    <property type="match status" value="2"/>
</dbReference>
<sequence length="358" mass="38653">MAAASRSNRRRASAVASPSTCRCGSHAAMPASGWPPERISAMTNPPGAKPRVLFVDDEPRVLTTMRMLFRGHYEVYFAEGGAQALELLKAQPVDVIVSDQRMPGMTGIELLRAARELNPHAMRILLTGYSDLNAIIGSVNDGEIFRFVNKPWSNEVLASTVANAAAAAKASLAVGNAPDSAPGTEAADGEAPGVLVLDDDPQMPSRIQAILGASYRVFGASNMDEAVNRLEQERIGVVISETRVQDHPVVSLIGTLKQHHPELVSVILTERADAGAAIELINQGQIYRLITKPIQDVACRITVNSAHKQHQKLAQNPILHQRYQVEKLPEPAPGAAPPPTVKFLDRIRSLRSWVTGRA</sequence>
<feature type="domain" description="Response regulatory" evidence="4">
    <location>
        <begin position="193"/>
        <end position="307"/>
    </location>
</feature>
<dbReference type="InterPro" id="IPR050595">
    <property type="entry name" value="Bact_response_regulator"/>
</dbReference>
<dbReference type="EMBL" id="RJVO01000008">
    <property type="protein sequence ID" value="ROH86729.1"/>
    <property type="molecule type" value="Genomic_DNA"/>
</dbReference>
<dbReference type="PANTHER" id="PTHR44591:SF19">
    <property type="entry name" value="TWO-COMPONENT RESPONSE REGULATOR-RELATED"/>
    <property type="match status" value="1"/>
</dbReference>
<comment type="caution">
    <text evidence="2">Lacks conserved residue(s) required for the propagation of feature annotation.</text>
</comment>
<dbReference type="Proteomes" id="UP000282106">
    <property type="component" value="Unassembled WGS sequence"/>
</dbReference>
<evidence type="ECO:0000256" key="3">
    <source>
        <dbReference type="SAM" id="MobiDB-lite"/>
    </source>
</evidence>
<dbReference type="InParanoid" id="A0A3N0V1S0"/>
<dbReference type="InterPro" id="IPR011006">
    <property type="entry name" value="CheY-like_superfamily"/>
</dbReference>
<gene>
    <name evidence="5" type="ORF">ED208_14940</name>
</gene>
<evidence type="ECO:0000313" key="6">
    <source>
        <dbReference type="Proteomes" id="UP000282106"/>
    </source>
</evidence>
<accession>A0A3N0V1S0</accession>